<feature type="chain" id="PRO_5005330797" evidence="1">
    <location>
        <begin position="33"/>
        <end position="90"/>
    </location>
</feature>
<dbReference type="KEGG" id="xop:PXO_03556"/>
<protein>
    <submittedName>
        <fullName evidence="2">Hemagglutinin</fullName>
    </submittedName>
</protein>
<sequence>MSTKCTASSGVRLTLRWLMALLLMATSQACLAAYCTSPKTATVNSGQSVTFDVTDCDGPSDGGMTDPLVPASHGSYVLSGQSGPGTETVT</sequence>
<dbReference type="PROSITE" id="PS51257">
    <property type="entry name" value="PROKAR_LIPOPROTEIN"/>
    <property type="match status" value="1"/>
</dbReference>
<dbReference type="HOGENOM" id="CLU_2588881_0_0_6"/>
<keyword evidence="1" id="KW-0732">Signal</keyword>
<evidence type="ECO:0000313" key="2">
    <source>
        <dbReference type="EMBL" id="ACD56968.1"/>
    </source>
</evidence>
<reference evidence="2 3" key="1">
    <citation type="journal article" date="2008" name="BMC Genomics">
        <title>Genome sequence and rapid evolution of the rice pathogen Xanthomonas oryzae pv. oryzae PXO99A.</title>
        <authorList>
            <person name="Salzberg S.L."/>
            <person name="Sommer D.D."/>
            <person name="Schatz M.C."/>
            <person name="Phillippy A.M."/>
            <person name="Rabinowicz P.D."/>
            <person name="Tsuge S."/>
            <person name="Furutani A."/>
            <person name="Ochiai H."/>
            <person name="Delcher A.L."/>
            <person name="Kelley D."/>
            <person name="Madupu R."/>
            <person name="Puiu D."/>
            <person name="Radune D."/>
            <person name="Shumway M."/>
            <person name="Trapnell C."/>
            <person name="Aparna G."/>
            <person name="Jha G."/>
            <person name="Pandey A."/>
            <person name="Patil P.B."/>
            <person name="Ishihara H."/>
            <person name="Meyer D.F."/>
            <person name="Szurek B."/>
            <person name="Verdier V."/>
            <person name="Koebnik R."/>
            <person name="Dow J.M."/>
            <person name="Ryan R.P."/>
            <person name="Hirata H."/>
            <person name="Tsuyumu S."/>
            <person name="Won Lee S."/>
            <person name="Seo Y.S."/>
            <person name="Sriariyanum M."/>
            <person name="Ronald P.C."/>
            <person name="Sonti R.V."/>
            <person name="Van Sluys M.A."/>
            <person name="Leach J.E."/>
            <person name="White F.F."/>
            <person name="Bogdanove A.J."/>
        </authorList>
    </citation>
    <scope>NUCLEOTIDE SEQUENCE [LARGE SCALE GENOMIC DNA]</scope>
    <source>
        <strain evidence="2 3">PXO99A</strain>
    </source>
</reference>
<organism evidence="2 3">
    <name type="scientific">Xanthomonas oryzae pv. oryzae (strain PXO99A)</name>
    <dbReference type="NCBI Taxonomy" id="360094"/>
    <lineage>
        <taxon>Bacteria</taxon>
        <taxon>Pseudomonadati</taxon>
        <taxon>Pseudomonadota</taxon>
        <taxon>Gammaproteobacteria</taxon>
        <taxon>Lysobacterales</taxon>
        <taxon>Lysobacteraceae</taxon>
        <taxon>Xanthomonas</taxon>
    </lineage>
</organism>
<evidence type="ECO:0000313" key="3">
    <source>
        <dbReference type="Proteomes" id="UP000001740"/>
    </source>
</evidence>
<feature type="signal peptide" evidence="1">
    <location>
        <begin position="1"/>
        <end position="32"/>
    </location>
</feature>
<dbReference type="Proteomes" id="UP000001740">
    <property type="component" value="Chromosome"/>
</dbReference>
<dbReference type="AlphaFoldDB" id="A0A0K0GG20"/>
<evidence type="ECO:0000256" key="1">
    <source>
        <dbReference type="SAM" id="SignalP"/>
    </source>
</evidence>
<proteinExistence type="predicted"/>
<name>A0A0K0GG20_XANOP</name>
<accession>A0A0K0GG20</accession>
<gene>
    <name evidence="2" type="ordered locus">PXO_03556</name>
</gene>
<dbReference type="EMBL" id="CP000967">
    <property type="protein sequence ID" value="ACD56968.1"/>
    <property type="molecule type" value="Genomic_DNA"/>
</dbReference>